<proteinExistence type="inferred from homology"/>
<dbReference type="GO" id="GO:0008652">
    <property type="term" value="P:amino acid biosynthetic process"/>
    <property type="evidence" value="ECO:0007669"/>
    <property type="project" value="UniProtKB-KW"/>
</dbReference>
<dbReference type="SUPFAM" id="SSF52317">
    <property type="entry name" value="Class I glutamine amidotransferase-like"/>
    <property type="match status" value="1"/>
</dbReference>
<keyword evidence="1" id="KW-0028">Amino-acid biosynthesis</keyword>
<dbReference type="Gene3D" id="3.40.50.880">
    <property type="match status" value="1"/>
</dbReference>
<protein>
    <recommendedName>
        <fullName evidence="5">Glutamine amidotransferase domain-containing protein</fullName>
    </recommendedName>
</protein>
<dbReference type="EMBL" id="UINC01000066">
    <property type="protein sequence ID" value="SUZ48382.1"/>
    <property type="molecule type" value="Genomic_DNA"/>
</dbReference>
<keyword evidence="3" id="KW-0012">Acyltransferase</keyword>
<evidence type="ECO:0000256" key="3">
    <source>
        <dbReference type="ARBA" id="ARBA00023315"/>
    </source>
</evidence>
<gene>
    <name evidence="4" type="ORF">METZ01_LOCUS1236</name>
</gene>
<name>A0A381N1B4_9ZZZZ</name>
<dbReference type="InterPro" id="IPR033752">
    <property type="entry name" value="MetA_family"/>
</dbReference>
<dbReference type="GO" id="GO:0008899">
    <property type="term" value="F:homoserine O-succinyltransferase activity"/>
    <property type="evidence" value="ECO:0007669"/>
    <property type="project" value="TreeGrafter"/>
</dbReference>
<evidence type="ECO:0000256" key="1">
    <source>
        <dbReference type="ARBA" id="ARBA00022605"/>
    </source>
</evidence>
<evidence type="ECO:0000256" key="2">
    <source>
        <dbReference type="ARBA" id="ARBA00022679"/>
    </source>
</evidence>
<dbReference type="PIRSF" id="PIRSF000450">
    <property type="entry name" value="H_ser_succinyltr"/>
    <property type="match status" value="1"/>
</dbReference>
<reference evidence="4" key="1">
    <citation type="submission" date="2018-05" db="EMBL/GenBank/DDBJ databases">
        <authorList>
            <person name="Lanie J.A."/>
            <person name="Ng W.-L."/>
            <person name="Kazmierczak K.M."/>
            <person name="Andrzejewski T.M."/>
            <person name="Davidsen T.M."/>
            <person name="Wayne K.J."/>
            <person name="Tettelin H."/>
            <person name="Glass J.I."/>
            <person name="Rusch D."/>
            <person name="Podicherti R."/>
            <person name="Tsui H.-C.T."/>
            <person name="Winkler M.E."/>
        </authorList>
    </citation>
    <scope>NUCLEOTIDE SEQUENCE</scope>
</reference>
<dbReference type="PANTHER" id="PTHR20919">
    <property type="entry name" value="HOMOSERINE O-SUCCINYLTRANSFERASE"/>
    <property type="match status" value="1"/>
</dbReference>
<evidence type="ECO:0008006" key="5">
    <source>
        <dbReference type="Google" id="ProtNLM"/>
    </source>
</evidence>
<dbReference type="PANTHER" id="PTHR20919:SF0">
    <property type="entry name" value="HOMOSERINE O-SUCCINYLTRANSFERASE"/>
    <property type="match status" value="1"/>
</dbReference>
<sequence length="312" mass="35710">MTLIVSPDYHAVPILENNGIRWIAPSQAKRQDIRPLRIGILNIMPLGEKYEFNILHPLGLSVLQLEPIWIRLESHGYKSWEPKHVEDIYVTYEEATREQPLDGLILTGAPVETIHFEDVHYWKEIKSILNDARQNIPSTLGLCWAGFVMAYLEGVNKFNYDQKLFGVFELKNLAPSHPIIGELDDVFFCPQSRHAGIPDEAMEEASNAGRLKLLAYGQQAGYTIFSTADDRFIAHTGHPEYNATRLAEEAKRDQDNPAVLPPANFDFDNPLNLWRSHRNTFFTQWVRYCYLRVSTHDMSVDTDLTVSGRDTL</sequence>
<accession>A0A381N1B4</accession>
<evidence type="ECO:0000313" key="4">
    <source>
        <dbReference type="EMBL" id="SUZ48382.1"/>
    </source>
</evidence>
<dbReference type="HAMAP" id="MF_00295">
    <property type="entry name" value="MetA_acyltransf"/>
    <property type="match status" value="1"/>
</dbReference>
<dbReference type="Pfam" id="PF04204">
    <property type="entry name" value="HTS"/>
    <property type="match status" value="1"/>
</dbReference>
<keyword evidence="2" id="KW-0808">Transferase</keyword>
<dbReference type="AlphaFoldDB" id="A0A381N1B4"/>
<dbReference type="InterPro" id="IPR029062">
    <property type="entry name" value="Class_I_gatase-like"/>
</dbReference>
<organism evidence="4">
    <name type="scientific">marine metagenome</name>
    <dbReference type="NCBI Taxonomy" id="408172"/>
    <lineage>
        <taxon>unclassified sequences</taxon>
        <taxon>metagenomes</taxon>
        <taxon>ecological metagenomes</taxon>
    </lineage>
</organism>